<dbReference type="Pfam" id="PF01156">
    <property type="entry name" value="IU_nuc_hydro"/>
    <property type="match status" value="1"/>
</dbReference>
<gene>
    <name evidence="4" type="ORF">A1O9_06678</name>
</gene>
<comment type="caution">
    <text evidence="4">The sequence shown here is derived from an EMBL/GenBank/DDBJ whole genome shotgun (WGS) entry which is preliminary data.</text>
</comment>
<dbReference type="EMBL" id="AMGV01000004">
    <property type="protein sequence ID" value="KEF58752.1"/>
    <property type="molecule type" value="Genomic_DNA"/>
</dbReference>
<dbReference type="Proteomes" id="UP000027920">
    <property type="component" value="Unassembled WGS sequence"/>
</dbReference>
<feature type="signal peptide" evidence="2">
    <location>
        <begin position="1"/>
        <end position="23"/>
    </location>
</feature>
<evidence type="ECO:0000313" key="5">
    <source>
        <dbReference type="Proteomes" id="UP000027920"/>
    </source>
</evidence>
<dbReference type="HOGENOM" id="CLU_055874_0_0_1"/>
<name>A0A072PG70_9EURO</name>
<keyword evidence="2" id="KW-0732">Signal</keyword>
<dbReference type="OrthoDB" id="187522at2759"/>
<evidence type="ECO:0000259" key="3">
    <source>
        <dbReference type="Pfam" id="PF01156"/>
    </source>
</evidence>
<dbReference type="SUPFAM" id="SSF53590">
    <property type="entry name" value="Nucleoside hydrolase"/>
    <property type="match status" value="1"/>
</dbReference>
<organism evidence="4 5">
    <name type="scientific">Exophiala aquamarina CBS 119918</name>
    <dbReference type="NCBI Taxonomy" id="1182545"/>
    <lineage>
        <taxon>Eukaryota</taxon>
        <taxon>Fungi</taxon>
        <taxon>Dikarya</taxon>
        <taxon>Ascomycota</taxon>
        <taxon>Pezizomycotina</taxon>
        <taxon>Eurotiomycetes</taxon>
        <taxon>Chaetothyriomycetidae</taxon>
        <taxon>Chaetothyriales</taxon>
        <taxon>Herpotrichiellaceae</taxon>
        <taxon>Exophiala</taxon>
    </lineage>
</organism>
<proteinExistence type="inferred from homology"/>
<dbReference type="PANTHER" id="PTHR43264:SF1">
    <property type="entry name" value="INOSINE_URIDINE-PREFERRING NUCLEOSIDE HYDROLASE DOMAIN-CONTAINING PROTEIN"/>
    <property type="match status" value="1"/>
</dbReference>
<dbReference type="GO" id="GO:0016799">
    <property type="term" value="F:hydrolase activity, hydrolyzing N-glycosyl compounds"/>
    <property type="evidence" value="ECO:0007669"/>
    <property type="project" value="InterPro"/>
</dbReference>
<dbReference type="GeneID" id="25281595"/>
<sequence>MRATVTTALLLSRTLFFVAETLAYRQPIIIDTDLFGDVDDVGALTVANVLQNCGLAELRGVMINTPSKYGAPAASSICSYFGNAKVPIAALRPLSNVTFFDDWDYVRGEYASKVAYNWPGPLTNASLAPTPVELYRNILASADNNSMHIISIGFLTNLANLLQSEGDDISPLSGSELLTAKVSEIIIMGGRYPSGWEYNFGGNDPNSTIYVIENVPQTIPITFSGGELGNNIYSGDRPLADALTSNESPVISAYQWYVTRGSVRRETWDPIAVLYGVLGIGGFANIGLWPMLSYANEDGYNSITASNASNAWVNDTSVTNQHWLRLADGVSNTTMAWVIDNFLVHPPDVSTCLA</sequence>
<evidence type="ECO:0000313" key="4">
    <source>
        <dbReference type="EMBL" id="KEF58752.1"/>
    </source>
</evidence>
<reference evidence="4 5" key="1">
    <citation type="submission" date="2013-03" db="EMBL/GenBank/DDBJ databases">
        <title>The Genome Sequence of Exophiala aquamarina CBS 119918.</title>
        <authorList>
            <consortium name="The Broad Institute Genomics Platform"/>
            <person name="Cuomo C."/>
            <person name="de Hoog S."/>
            <person name="Gorbushina A."/>
            <person name="Walker B."/>
            <person name="Young S.K."/>
            <person name="Zeng Q."/>
            <person name="Gargeya S."/>
            <person name="Fitzgerald M."/>
            <person name="Haas B."/>
            <person name="Abouelleil A."/>
            <person name="Allen A.W."/>
            <person name="Alvarado L."/>
            <person name="Arachchi H.M."/>
            <person name="Berlin A.M."/>
            <person name="Chapman S.B."/>
            <person name="Gainer-Dewar J."/>
            <person name="Goldberg J."/>
            <person name="Griggs A."/>
            <person name="Gujja S."/>
            <person name="Hansen M."/>
            <person name="Howarth C."/>
            <person name="Imamovic A."/>
            <person name="Ireland A."/>
            <person name="Larimer J."/>
            <person name="McCowan C."/>
            <person name="Murphy C."/>
            <person name="Pearson M."/>
            <person name="Poon T.W."/>
            <person name="Priest M."/>
            <person name="Roberts A."/>
            <person name="Saif S."/>
            <person name="Shea T."/>
            <person name="Sisk P."/>
            <person name="Sykes S."/>
            <person name="Wortman J."/>
            <person name="Nusbaum C."/>
            <person name="Birren B."/>
        </authorList>
    </citation>
    <scope>NUCLEOTIDE SEQUENCE [LARGE SCALE GENOMIC DNA]</scope>
    <source>
        <strain evidence="4 5">CBS 119918</strain>
    </source>
</reference>
<dbReference type="RefSeq" id="XP_013261342.1">
    <property type="nucleotide sequence ID" value="XM_013405888.1"/>
</dbReference>
<dbReference type="InterPro" id="IPR036452">
    <property type="entry name" value="Ribo_hydro-like"/>
</dbReference>
<evidence type="ECO:0000256" key="2">
    <source>
        <dbReference type="SAM" id="SignalP"/>
    </source>
</evidence>
<keyword evidence="5" id="KW-1185">Reference proteome</keyword>
<comment type="similarity">
    <text evidence="1">Belongs to the IUNH family.</text>
</comment>
<accession>A0A072PG70</accession>
<dbReference type="Gene3D" id="3.90.245.10">
    <property type="entry name" value="Ribonucleoside hydrolase-like"/>
    <property type="match status" value="1"/>
</dbReference>
<protein>
    <recommendedName>
        <fullName evidence="3">Inosine/uridine-preferring nucleoside hydrolase domain-containing protein</fullName>
    </recommendedName>
</protein>
<dbReference type="InterPro" id="IPR001910">
    <property type="entry name" value="Inosine/uridine_hydrolase_dom"/>
</dbReference>
<dbReference type="STRING" id="1182545.A0A072PG70"/>
<feature type="chain" id="PRO_5001681547" description="Inosine/uridine-preferring nucleoside hydrolase domain-containing protein" evidence="2">
    <location>
        <begin position="24"/>
        <end position="354"/>
    </location>
</feature>
<dbReference type="PANTHER" id="PTHR43264">
    <property type="match status" value="1"/>
</dbReference>
<evidence type="ECO:0000256" key="1">
    <source>
        <dbReference type="ARBA" id="ARBA00009176"/>
    </source>
</evidence>
<dbReference type="AlphaFoldDB" id="A0A072PG70"/>
<feature type="domain" description="Inosine/uridine-preferring nucleoside hydrolase" evidence="3">
    <location>
        <begin position="28"/>
        <end position="231"/>
    </location>
</feature>
<dbReference type="VEuPathDB" id="FungiDB:A1O9_06678"/>